<proteinExistence type="predicted"/>
<keyword evidence="3" id="KW-1185">Reference proteome</keyword>
<feature type="transmembrane region" description="Helical" evidence="1">
    <location>
        <begin position="153"/>
        <end position="173"/>
    </location>
</feature>
<feature type="transmembrane region" description="Helical" evidence="1">
    <location>
        <begin position="277"/>
        <end position="296"/>
    </location>
</feature>
<dbReference type="Proteomes" id="UP001218188">
    <property type="component" value="Unassembled WGS sequence"/>
</dbReference>
<keyword evidence="1" id="KW-0812">Transmembrane</keyword>
<dbReference type="PANTHER" id="PTHR37488:SF2">
    <property type="entry name" value="DUF1275 DOMAIN-CONTAINING PROTEIN"/>
    <property type="match status" value="1"/>
</dbReference>
<evidence type="ECO:0000313" key="2">
    <source>
        <dbReference type="EMBL" id="KAJ7042782.1"/>
    </source>
</evidence>
<dbReference type="Pfam" id="PF06912">
    <property type="entry name" value="DUF1275"/>
    <property type="match status" value="1"/>
</dbReference>
<evidence type="ECO:0008006" key="4">
    <source>
        <dbReference type="Google" id="ProtNLM"/>
    </source>
</evidence>
<name>A0AAD6TBR4_9AGAR</name>
<feature type="transmembrane region" description="Helical" evidence="1">
    <location>
        <begin position="67"/>
        <end position="91"/>
    </location>
</feature>
<organism evidence="2 3">
    <name type="scientific">Mycena alexandri</name>
    <dbReference type="NCBI Taxonomy" id="1745969"/>
    <lineage>
        <taxon>Eukaryota</taxon>
        <taxon>Fungi</taxon>
        <taxon>Dikarya</taxon>
        <taxon>Basidiomycota</taxon>
        <taxon>Agaricomycotina</taxon>
        <taxon>Agaricomycetes</taxon>
        <taxon>Agaricomycetidae</taxon>
        <taxon>Agaricales</taxon>
        <taxon>Marasmiineae</taxon>
        <taxon>Mycenaceae</taxon>
        <taxon>Mycena</taxon>
    </lineage>
</organism>
<comment type="caution">
    <text evidence="2">The sequence shown here is derived from an EMBL/GenBank/DDBJ whole genome shotgun (WGS) entry which is preliminary data.</text>
</comment>
<dbReference type="AlphaFoldDB" id="A0AAD6TBR4"/>
<sequence>MFVHSVRVSMSAQPSATTLGDSKANLGLGNNKEVLPDPELGMAQHARPSFWRHLNSDVDPARSTGPLAAFCFMTGFIDAISFTAIFVWCGFQTGNFAQLALALARLWEPAASGSGRDTSFHIADKQALTSLISFNLGAFFGRVGDRIGPHRRIWLVLATLMQALLTMGAALAIWKSGEGSIAAFRGDPSWTNVRTFVGLALMSASLGVQGIVGKRLNTQFTTTIVLTTVWVELVTDPRLFKLRERVKTRDHKLIAALALFTGAFTARAILAQVGAPITLGVGAGLRLLIAISWIVIPGKDKVVAP</sequence>
<feature type="transmembrane region" description="Helical" evidence="1">
    <location>
        <begin position="193"/>
        <end position="212"/>
    </location>
</feature>
<keyword evidence="1" id="KW-0472">Membrane</keyword>
<accession>A0AAD6TBR4</accession>
<dbReference type="PANTHER" id="PTHR37488">
    <property type="entry name" value="DUF1275 DOMAIN-CONTAINING PROTEIN"/>
    <property type="match status" value="1"/>
</dbReference>
<gene>
    <name evidence="2" type="ORF">C8F04DRAFT_1074777</name>
</gene>
<keyword evidence="1" id="KW-1133">Transmembrane helix</keyword>
<evidence type="ECO:0000313" key="3">
    <source>
        <dbReference type="Proteomes" id="UP001218188"/>
    </source>
</evidence>
<evidence type="ECO:0000256" key="1">
    <source>
        <dbReference type="SAM" id="Phobius"/>
    </source>
</evidence>
<reference evidence="2" key="1">
    <citation type="submission" date="2023-03" db="EMBL/GenBank/DDBJ databases">
        <title>Massive genome expansion in bonnet fungi (Mycena s.s.) driven by repeated elements and novel gene families across ecological guilds.</title>
        <authorList>
            <consortium name="Lawrence Berkeley National Laboratory"/>
            <person name="Harder C.B."/>
            <person name="Miyauchi S."/>
            <person name="Viragh M."/>
            <person name="Kuo A."/>
            <person name="Thoen E."/>
            <person name="Andreopoulos B."/>
            <person name="Lu D."/>
            <person name="Skrede I."/>
            <person name="Drula E."/>
            <person name="Henrissat B."/>
            <person name="Morin E."/>
            <person name="Kohler A."/>
            <person name="Barry K."/>
            <person name="LaButti K."/>
            <person name="Morin E."/>
            <person name="Salamov A."/>
            <person name="Lipzen A."/>
            <person name="Mereny Z."/>
            <person name="Hegedus B."/>
            <person name="Baldrian P."/>
            <person name="Stursova M."/>
            <person name="Weitz H."/>
            <person name="Taylor A."/>
            <person name="Grigoriev I.V."/>
            <person name="Nagy L.G."/>
            <person name="Martin F."/>
            <person name="Kauserud H."/>
        </authorList>
    </citation>
    <scope>NUCLEOTIDE SEQUENCE</scope>
    <source>
        <strain evidence="2">CBHHK200</strain>
    </source>
</reference>
<dbReference type="InterPro" id="IPR010699">
    <property type="entry name" value="DUF1275"/>
</dbReference>
<protein>
    <recommendedName>
        <fullName evidence="4">DUF1275 domain protein</fullName>
    </recommendedName>
</protein>
<dbReference type="EMBL" id="JARJCM010000011">
    <property type="protein sequence ID" value="KAJ7042782.1"/>
    <property type="molecule type" value="Genomic_DNA"/>
</dbReference>
<feature type="transmembrane region" description="Helical" evidence="1">
    <location>
        <begin position="253"/>
        <end position="271"/>
    </location>
</feature>